<evidence type="ECO:0000256" key="8">
    <source>
        <dbReference type="ARBA" id="ARBA00022692"/>
    </source>
</evidence>
<keyword evidence="8 13" id="KW-0812">Transmembrane</keyword>
<dbReference type="NCBIfam" id="TIGR00797">
    <property type="entry name" value="matE"/>
    <property type="match status" value="1"/>
</dbReference>
<dbReference type="EMBL" id="QWKU01000001">
    <property type="protein sequence ID" value="RID94513.1"/>
    <property type="molecule type" value="Genomic_DNA"/>
</dbReference>
<feature type="transmembrane region" description="Helical" evidence="13">
    <location>
        <begin position="58"/>
        <end position="84"/>
    </location>
</feature>
<evidence type="ECO:0000256" key="1">
    <source>
        <dbReference type="ARBA" id="ARBA00003408"/>
    </source>
</evidence>
<feature type="transmembrane region" description="Helical" evidence="13">
    <location>
        <begin position="196"/>
        <end position="214"/>
    </location>
</feature>
<dbReference type="PIRSF" id="PIRSF006603">
    <property type="entry name" value="DinF"/>
    <property type="match status" value="1"/>
</dbReference>
<feature type="transmembrane region" description="Helical" evidence="13">
    <location>
        <begin position="422"/>
        <end position="441"/>
    </location>
</feature>
<evidence type="ECO:0000256" key="9">
    <source>
        <dbReference type="ARBA" id="ARBA00022989"/>
    </source>
</evidence>
<evidence type="ECO:0000256" key="7">
    <source>
        <dbReference type="ARBA" id="ARBA00022475"/>
    </source>
</evidence>
<keyword evidence="11 13" id="KW-0472">Membrane</keyword>
<keyword evidence="9 13" id="KW-1133">Transmembrane helix</keyword>
<proteinExistence type="inferred from homology"/>
<evidence type="ECO:0000313" key="15">
    <source>
        <dbReference type="Proteomes" id="UP000266262"/>
    </source>
</evidence>
<comment type="similarity">
    <text evidence="3">Belongs to the multi antimicrobial extrusion (MATE) (TC 2.A.66.1) family.</text>
</comment>
<keyword evidence="6" id="KW-0050">Antiport</keyword>
<dbReference type="InterPro" id="IPR048279">
    <property type="entry name" value="MdtK-like"/>
</dbReference>
<comment type="function">
    <text evidence="1">Multidrug efflux pump.</text>
</comment>
<keyword evidence="5" id="KW-0813">Transport</keyword>
<feature type="transmembrane region" description="Helical" evidence="13">
    <location>
        <begin position="243"/>
        <end position="264"/>
    </location>
</feature>
<gene>
    <name evidence="14" type="ORF">DX915_03080</name>
</gene>
<accession>A0ABX9MDY3</accession>
<feature type="transmembrane region" description="Helical" evidence="13">
    <location>
        <begin position="390"/>
        <end position="410"/>
    </location>
</feature>
<evidence type="ECO:0000256" key="2">
    <source>
        <dbReference type="ARBA" id="ARBA00004651"/>
    </source>
</evidence>
<evidence type="ECO:0000256" key="4">
    <source>
        <dbReference type="ARBA" id="ARBA00020268"/>
    </source>
</evidence>
<keyword evidence="7" id="KW-1003">Cell membrane</keyword>
<evidence type="ECO:0000256" key="3">
    <source>
        <dbReference type="ARBA" id="ARBA00010199"/>
    </source>
</evidence>
<evidence type="ECO:0000256" key="10">
    <source>
        <dbReference type="ARBA" id="ARBA00023065"/>
    </source>
</evidence>
<feature type="transmembrane region" description="Helical" evidence="13">
    <location>
        <begin position="18"/>
        <end position="38"/>
    </location>
</feature>
<protein>
    <recommendedName>
        <fullName evidence="4">Probable multidrug resistance protein NorM</fullName>
    </recommendedName>
    <alternativeName>
        <fullName evidence="12">Multidrug-efflux transporter</fullName>
    </alternativeName>
</protein>
<dbReference type="PANTHER" id="PTHR43298">
    <property type="entry name" value="MULTIDRUG RESISTANCE PROTEIN NORM-RELATED"/>
    <property type="match status" value="1"/>
</dbReference>
<feature type="transmembrane region" description="Helical" evidence="13">
    <location>
        <begin position="137"/>
        <end position="155"/>
    </location>
</feature>
<evidence type="ECO:0000256" key="11">
    <source>
        <dbReference type="ARBA" id="ARBA00023136"/>
    </source>
</evidence>
<dbReference type="RefSeq" id="WP_119056191.1">
    <property type="nucleotide sequence ID" value="NZ_QWKU01000001.1"/>
</dbReference>
<feature type="transmembrane region" description="Helical" evidence="13">
    <location>
        <begin position="167"/>
        <end position="190"/>
    </location>
</feature>
<keyword evidence="15" id="KW-1185">Reference proteome</keyword>
<evidence type="ECO:0000256" key="6">
    <source>
        <dbReference type="ARBA" id="ARBA00022449"/>
    </source>
</evidence>
<comment type="caution">
    <text evidence="14">The sequence shown here is derived from an EMBL/GenBank/DDBJ whole genome shotgun (WGS) entry which is preliminary data.</text>
</comment>
<comment type="subcellular location">
    <subcellularLocation>
        <location evidence="2">Cell membrane</location>
        <topology evidence="2">Multi-pass membrane protein</topology>
    </subcellularLocation>
</comment>
<dbReference type="Proteomes" id="UP000266262">
    <property type="component" value="Unassembled WGS sequence"/>
</dbReference>
<dbReference type="PANTHER" id="PTHR43298:SF2">
    <property type="entry name" value="FMN_FAD EXPORTER YEEO-RELATED"/>
    <property type="match status" value="1"/>
</dbReference>
<dbReference type="InterPro" id="IPR002528">
    <property type="entry name" value="MATE_fam"/>
</dbReference>
<evidence type="ECO:0000313" key="14">
    <source>
        <dbReference type="EMBL" id="RID94513.1"/>
    </source>
</evidence>
<evidence type="ECO:0000256" key="12">
    <source>
        <dbReference type="ARBA" id="ARBA00031636"/>
    </source>
</evidence>
<feature type="transmembrane region" description="Helical" evidence="13">
    <location>
        <begin position="359"/>
        <end position="378"/>
    </location>
</feature>
<evidence type="ECO:0000256" key="13">
    <source>
        <dbReference type="SAM" id="Phobius"/>
    </source>
</evidence>
<organism evidence="14 15">
    <name type="scientific">Dialister pneumosintes</name>
    <dbReference type="NCBI Taxonomy" id="39950"/>
    <lineage>
        <taxon>Bacteria</taxon>
        <taxon>Bacillati</taxon>
        <taxon>Bacillota</taxon>
        <taxon>Negativicutes</taxon>
        <taxon>Veillonellales</taxon>
        <taxon>Veillonellaceae</taxon>
        <taxon>Dialister</taxon>
    </lineage>
</organism>
<evidence type="ECO:0000256" key="5">
    <source>
        <dbReference type="ARBA" id="ARBA00022448"/>
    </source>
</evidence>
<keyword evidence="10" id="KW-0406">Ion transport</keyword>
<dbReference type="CDD" id="cd13138">
    <property type="entry name" value="MATE_yoeA_like"/>
    <property type="match status" value="1"/>
</dbReference>
<dbReference type="InterPro" id="IPR050222">
    <property type="entry name" value="MATE_MdtK"/>
</dbReference>
<sequence>MGNRNGVDLIHGTLFKKILFMAMPLALTGIIQQFFNAADIAMIGRFVDKDAMAAVGSSAPIITTLISLFIGLSIGTNVVLAAFIGKNEIDNVKKTVHTSIVLAILSGILLTVIGEILTYPLLVWLEVPVEIIGTAELYLRILFIEMPFGLLYNFESSIFRAIGDTKTPLLALIIGGIIKVFLNLIILLVLDFGASGVAIGSIIANFISAAILYVRLRKTTTILHVEPSALLISYDILKRILKIGIPAGLQGVVFCLSNLLIQSALNSLGAEVMAASAAGYNIEIFVYFMMYSFAQVNTTVVGQNYGAGQLERCRRATKICFLQTAIFSVFIVSFVVYFAEPLLQLFTVDETVIEYGKIRLFYVIGFEWINTILDLLAGSLRGYGNSTIPAVISLIGICGVRITWVYTVFVENPTMKTLMLCYPVSWTVASVILWITYIYYVRQLEKTMGYSSQ</sequence>
<feature type="transmembrane region" description="Helical" evidence="13">
    <location>
        <begin position="96"/>
        <end position="117"/>
    </location>
</feature>
<dbReference type="Pfam" id="PF01554">
    <property type="entry name" value="MatE"/>
    <property type="match status" value="2"/>
</dbReference>
<reference evidence="14 15" key="1">
    <citation type="submission" date="2018-08" db="EMBL/GenBank/DDBJ databases">
        <title>Draft genome sequence of Dialister pneumosintes KCOM 1685.</title>
        <authorList>
            <person name="Kook J.-K."/>
            <person name="Park S.-N."/>
            <person name="Lim Y.K."/>
        </authorList>
    </citation>
    <scope>NUCLEOTIDE SEQUENCE [LARGE SCALE GENOMIC DNA]</scope>
    <source>
        <strain evidence="14 15">KCOM 1685</strain>
    </source>
</reference>
<feature type="transmembrane region" description="Helical" evidence="13">
    <location>
        <begin position="319"/>
        <end position="339"/>
    </location>
</feature>
<name>A0ABX9MDY3_9FIRM</name>